<dbReference type="Proteomes" id="UP000887540">
    <property type="component" value="Unplaced"/>
</dbReference>
<protein>
    <recommendedName>
        <fullName evidence="6">mitogen-activated protein kinase kinase</fullName>
        <ecNumber evidence="6">2.7.12.2</ecNumber>
    </recommendedName>
</protein>
<evidence type="ECO:0000313" key="11">
    <source>
        <dbReference type="Proteomes" id="UP000887540"/>
    </source>
</evidence>
<keyword evidence="4" id="KW-0067">ATP-binding</keyword>
<evidence type="ECO:0000256" key="1">
    <source>
        <dbReference type="ARBA" id="ARBA00022679"/>
    </source>
</evidence>
<name>A0A914CNR7_9BILA</name>
<evidence type="ECO:0000256" key="8">
    <source>
        <dbReference type="ARBA" id="ARBA00049299"/>
    </source>
</evidence>
<dbReference type="GO" id="GO:0005524">
    <property type="term" value="F:ATP binding"/>
    <property type="evidence" value="ECO:0007669"/>
    <property type="project" value="UniProtKB-KW"/>
</dbReference>
<dbReference type="PANTHER" id="PTHR48013:SF9">
    <property type="entry name" value="DUAL SPECIFICITY MITOGEN-ACTIVATED PROTEIN KINASE KINASE 5"/>
    <property type="match status" value="1"/>
</dbReference>
<evidence type="ECO:0000256" key="7">
    <source>
        <dbReference type="ARBA" id="ARBA00049014"/>
    </source>
</evidence>
<dbReference type="WBParaSite" id="ACRNAN_scaffold12615.g23824.t1">
    <property type="protein sequence ID" value="ACRNAN_scaffold12615.g23824.t1"/>
    <property type="gene ID" value="ACRNAN_scaffold12615.g23824"/>
</dbReference>
<comment type="catalytic activity">
    <reaction evidence="9">
        <text>L-tyrosyl-[protein] + ATP = O-phospho-L-tyrosyl-[protein] + ADP + H(+)</text>
        <dbReference type="Rhea" id="RHEA:10596"/>
        <dbReference type="Rhea" id="RHEA-COMP:10136"/>
        <dbReference type="Rhea" id="RHEA-COMP:20101"/>
        <dbReference type="ChEBI" id="CHEBI:15378"/>
        <dbReference type="ChEBI" id="CHEBI:30616"/>
        <dbReference type="ChEBI" id="CHEBI:46858"/>
        <dbReference type="ChEBI" id="CHEBI:61978"/>
        <dbReference type="ChEBI" id="CHEBI:456216"/>
        <dbReference type="EC" id="2.7.12.2"/>
    </reaction>
</comment>
<evidence type="ECO:0000256" key="5">
    <source>
        <dbReference type="ARBA" id="ARBA00038035"/>
    </source>
</evidence>
<dbReference type="GO" id="GO:0004708">
    <property type="term" value="F:MAP kinase kinase activity"/>
    <property type="evidence" value="ECO:0007669"/>
    <property type="project" value="UniProtKB-EC"/>
</dbReference>
<dbReference type="Pfam" id="PF00069">
    <property type="entry name" value="Pkinase"/>
    <property type="match status" value="1"/>
</dbReference>
<comment type="catalytic activity">
    <reaction evidence="7">
        <text>L-seryl-[protein] + ATP = O-phospho-L-seryl-[protein] + ADP + H(+)</text>
        <dbReference type="Rhea" id="RHEA:17989"/>
        <dbReference type="Rhea" id="RHEA-COMP:9863"/>
        <dbReference type="Rhea" id="RHEA-COMP:11604"/>
        <dbReference type="ChEBI" id="CHEBI:15378"/>
        <dbReference type="ChEBI" id="CHEBI:29999"/>
        <dbReference type="ChEBI" id="CHEBI:30616"/>
        <dbReference type="ChEBI" id="CHEBI:83421"/>
        <dbReference type="ChEBI" id="CHEBI:456216"/>
        <dbReference type="EC" id="2.7.12.2"/>
    </reaction>
</comment>
<proteinExistence type="inferred from homology"/>
<keyword evidence="1" id="KW-0808">Transferase</keyword>
<sequence>MENSLTNSTVGTIAYWAPERLEKEEKPFYNNRADVWSLGITLAEIVTGIRPYKNSKNEEITNIIQLQALIKNLSSEDLIKTFPKEYSEEARDFVKTCLIKDVRDRPDFDILQEHSFYTSRKSTREKRNQTVKWYFNNYEEYLNINGAIKSSVTSTSDSGFYDKSKACEKLETRISNAMAHINNTNLYDKEEINRRIQEVQKVDSEHDYSLTNRFIDNILKLPRDNKISTNLISNRFRPTIFHGFYDFLNLEQAKNIASFHGLEVLL</sequence>
<dbReference type="SUPFAM" id="SSF56112">
    <property type="entry name" value="Protein kinase-like (PK-like)"/>
    <property type="match status" value="1"/>
</dbReference>
<evidence type="ECO:0000256" key="6">
    <source>
        <dbReference type="ARBA" id="ARBA00038999"/>
    </source>
</evidence>
<dbReference type="InterPro" id="IPR000719">
    <property type="entry name" value="Prot_kinase_dom"/>
</dbReference>
<comment type="catalytic activity">
    <reaction evidence="8">
        <text>L-threonyl-[protein] + ATP = O-phospho-L-threonyl-[protein] + ADP + H(+)</text>
        <dbReference type="Rhea" id="RHEA:46608"/>
        <dbReference type="Rhea" id="RHEA-COMP:11060"/>
        <dbReference type="Rhea" id="RHEA-COMP:11605"/>
        <dbReference type="ChEBI" id="CHEBI:15378"/>
        <dbReference type="ChEBI" id="CHEBI:30013"/>
        <dbReference type="ChEBI" id="CHEBI:30616"/>
        <dbReference type="ChEBI" id="CHEBI:61977"/>
        <dbReference type="ChEBI" id="CHEBI:456216"/>
        <dbReference type="EC" id="2.7.12.2"/>
    </reaction>
</comment>
<organism evidence="11 12">
    <name type="scientific">Acrobeloides nanus</name>
    <dbReference type="NCBI Taxonomy" id="290746"/>
    <lineage>
        <taxon>Eukaryota</taxon>
        <taxon>Metazoa</taxon>
        <taxon>Ecdysozoa</taxon>
        <taxon>Nematoda</taxon>
        <taxon>Chromadorea</taxon>
        <taxon>Rhabditida</taxon>
        <taxon>Tylenchina</taxon>
        <taxon>Cephalobomorpha</taxon>
        <taxon>Cephaloboidea</taxon>
        <taxon>Cephalobidae</taxon>
        <taxon>Acrobeloides</taxon>
    </lineage>
</organism>
<dbReference type="PROSITE" id="PS50011">
    <property type="entry name" value="PROTEIN_KINASE_DOM"/>
    <property type="match status" value="1"/>
</dbReference>
<dbReference type="EC" id="2.7.12.2" evidence="6"/>
<dbReference type="Gene3D" id="1.10.510.10">
    <property type="entry name" value="Transferase(Phosphotransferase) domain 1"/>
    <property type="match status" value="1"/>
</dbReference>
<comment type="similarity">
    <text evidence="5">Belongs to the protein kinase superfamily. STE Ser/Thr protein kinase family. MAP kinase kinase subfamily.</text>
</comment>
<keyword evidence="2" id="KW-0547">Nucleotide-binding</keyword>
<evidence type="ECO:0000256" key="2">
    <source>
        <dbReference type="ARBA" id="ARBA00022741"/>
    </source>
</evidence>
<dbReference type="InterPro" id="IPR011009">
    <property type="entry name" value="Kinase-like_dom_sf"/>
</dbReference>
<keyword evidence="11" id="KW-1185">Reference proteome</keyword>
<evidence type="ECO:0000256" key="3">
    <source>
        <dbReference type="ARBA" id="ARBA00022777"/>
    </source>
</evidence>
<evidence type="ECO:0000256" key="9">
    <source>
        <dbReference type="ARBA" id="ARBA00051693"/>
    </source>
</evidence>
<feature type="domain" description="Protein kinase" evidence="10">
    <location>
        <begin position="1"/>
        <end position="117"/>
    </location>
</feature>
<evidence type="ECO:0000256" key="4">
    <source>
        <dbReference type="ARBA" id="ARBA00022840"/>
    </source>
</evidence>
<accession>A0A914CNR7</accession>
<evidence type="ECO:0000259" key="10">
    <source>
        <dbReference type="PROSITE" id="PS50011"/>
    </source>
</evidence>
<evidence type="ECO:0000313" key="12">
    <source>
        <dbReference type="WBParaSite" id="ACRNAN_scaffold12615.g23824.t1"/>
    </source>
</evidence>
<reference evidence="12" key="1">
    <citation type="submission" date="2022-11" db="UniProtKB">
        <authorList>
            <consortium name="WormBaseParasite"/>
        </authorList>
    </citation>
    <scope>IDENTIFICATION</scope>
</reference>
<dbReference type="AlphaFoldDB" id="A0A914CNR7"/>
<keyword evidence="3" id="KW-0418">Kinase</keyword>
<dbReference type="PANTHER" id="PTHR48013">
    <property type="entry name" value="DUAL SPECIFICITY MITOGEN-ACTIVATED PROTEIN KINASE KINASE 5-RELATED"/>
    <property type="match status" value="1"/>
</dbReference>